<reference evidence="1" key="1">
    <citation type="submission" date="2022-12" db="EMBL/GenBank/DDBJ databases">
        <title>Reference genome sequencing for broad-spectrum identification of bacterial and archaeal isolates by mass spectrometry.</title>
        <authorList>
            <person name="Sekiguchi Y."/>
            <person name="Tourlousse D.M."/>
        </authorList>
    </citation>
    <scope>NUCLEOTIDE SEQUENCE</scope>
    <source>
        <strain evidence="1">ASRB1</strain>
    </source>
</reference>
<comment type="caution">
    <text evidence="1">The sequence shown here is derived from an EMBL/GenBank/DDBJ whole genome shotgun (WGS) entry which is preliminary data.</text>
</comment>
<dbReference type="EMBL" id="BSDR01000001">
    <property type="protein sequence ID" value="GLI34072.1"/>
    <property type="molecule type" value="Genomic_DNA"/>
</dbReference>
<evidence type="ECO:0000313" key="1">
    <source>
        <dbReference type="EMBL" id="GLI34072.1"/>
    </source>
</evidence>
<accession>A0A9W6D0Z2</accession>
<gene>
    <name evidence="1" type="ORF">DAMNIGENAA_15050</name>
</gene>
<proteinExistence type="predicted"/>
<dbReference type="AlphaFoldDB" id="A0A9W6D0Z2"/>
<evidence type="ECO:0000313" key="2">
    <source>
        <dbReference type="Proteomes" id="UP001144372"/>
    </source>
</evidence>
<protein>
    <submittedName>
        <fullName evidence="1">Uncharacterized protein</fullName>
    </submittedName>
</protein>
<name>A0A9W6D0Z2_9BACT</name>
<dbReference type="Proteomes" id="UP001144372">
    <property type="component" value="Unassembled WGS sequence"/>
</dbReference>
<organism evidence="1 2">
    <name type="scientific">Desulforhabdus amnigena</name>
    <dbReference type="NCBI Taxonomy" id="40218"/>
    <lineage>
        <taxon>Bacteria</taxon>
        <taxon>Pseudomonadati</taxon>
        <taxon>Thermodesulfobacteriota</taxon>
        <taxon>Syntrophobacteria</taxon>
        <taxon>Syntrophobacterales</taxon>
        <taxon>Syntrophobacteraceae</taxon>
        <taxon>Desulforhabdus</taxon>
    </lineage>
</organism>
<keyword evidence="2" id="KW-1185">Reference proteome</keyword>
<sequence length="62" mass="7186">MFFSKNFQVLKSMSFMEKEVKNIPFFYLDIPFVFAVHGDENSKGASCKLCMSLDKIKERRAG</sequence>